<name>A0A8H6SG95_9AGAR</name>
<keyword evidence="7 8" id="KW-0472">Membrane</keyword>
<accession>A0A8H6SG95</accession>
<feature type="transmembrane region" description="Helical" evidence="8">
    <location>
        <begin position="134"/>
        <end position="156"/>
    </location>
</feature>
<proteinExistence type="inferred from homology"/>
<comment type="caution">
    <text evidence="8">Lacks conserved residue(s) required for the propagation of feature annotation.</text>
</comment>
<dbReference type="InterPro" id="IPR011541">
    <property type="entry name" value="Ni/Co_transpt_high_affinity"/>
</dbReference>
<keyword evidence="3 8" id="KW-0813">Transport</keyword>
<protein>
    <recommendedName>
        <fullName evidence="8">Nickel/cobalt efflux system</fullName>
    </recommendedName>
</protein>
<dbReference type="GeneID" id="59347670"/>
<comment type="similarity">
    <text evidence="2 8">Belongs to the NiCoT transporter (TC 2.A.52) family.</text>
</comment>
<comment type="subcellular location">
    <subcellularLocation>
        <location evidence="8">Cell membrane</location>
        <topology evidence="8">Multi-pass membrane protein</topology>
    </subcellularLocation>
    <subcellularLocation>
        <location evidence="1">Endomembrane system</location>
        <topology evidence="1">Multi-pass membrane protein</topology>
    </subcellularLocation>
</comment>
<evidence type="ECO:0000256" key="2">
    <source>
        <dbReference type="ARBA" id="ARBA00010892"/>
    </source>
</evidence>
<dbReference type="AlphaFoldDB" id="A0A8H6SG95"/>
<evidence type="ECO:0000313" key="10">
    <source>
        <dbReference type="Proteomes" id="UP000636479"/>
    </source>
</evidence>
<dbReference type="PANTHER" id="PTHR31611">
    <property type="entry name" value="HIGH-AFFINITY NICKEL TRANSPORT PROTEIN NIC1"/>
    <property type="match status" value="1"/>
</dbReference>
<keyword evidence="6 8" id="KW-1133">Transmembrane helix</keyword>
<evidence type="ECO:0000256" key="3">
    <source>
        <dbReference type="ARBA" id="ARBA00022448"/>
    </source>
</evidence>
<evidence type="ECO:0000313" key="9">
    <source>
        <dbReference type="EMBL" id="KAF7299008.1"/>
    </source>
</evidence>
<evidence type="ECO:0000256" key="5">
    <source>
        <dbReference type="ARBA" id="ARBA00022692"/>
    </source>
</evidence>
<dbReference type="RefSeq" id="XP_037218396.1">
    <property type="nucleotide sequence ID" value="XM_037365154.1"/>
</dbReference>
<dbReference type="Proteomes" id="UP000636479">
    <property type="component" value="Unassembled WGS sequence"/>
</dbReference>
<dbReference type="EMBL" id="JACAZF010000007">
    <property type="protein sequence ID" value="KAF7299008.1"/>
    <property type="molecule type" value="Genomic_DNA"/>
</dbReference>
<evidence type="ECO:0000256" key="6">
    <source>
        <dbReference type="ARBA" id="ARBA00022989"/>
    </source>
</evidence>
<evidence type="ECO:0000256" key="4">
    <source>
        <dbReference type="ARBA" id="ARBA00022596"/>
    </source>
</evidence>
<feature type="transmembrane region" description="Helical" evidence="8">
    <location>
        <begin position="41"/>
        <end position="65"/>
    </location>
</feature>
<dbReference type="GO" id="GO:0015099">
    <property type="term" value="F:nickel cation transmembrane transporter activity"/>
    <property type="evidence" value="ECO:0007669"/>
    <property type="project" value="UniProtKB-UniRule"/>
</dbReference>
<feature type="transmembrane region" description="Helical" evidence="8">
    <location>
        <begin position="191"/>
        <end position="211"/>
    </location>
</feature>
<dbReference type="Pfam" id="PF03824">
    <property type="entry name" value="NicO"/>
    <property type="match status" value="1"/>
</dbReference>
<dbReference type="OrthoDB" id="5197598at2759"/>
<gene>
    <name evidence="9" type="ORF">MIND_00849100</name>
</gene>
<dbReference type="GO" id="GO:0005886">
    <property type="term" value="C:plasma membrane"/>
    <property type="evidence" value="ECO:0007669"/>
    <property type="project" value="UniProtKB-SubCell"/>
</dbReference>
<comment type="caution">
    <text evidence="9">The sequence shown here is derived from an EMBL/GenBank/DDBJ whole genome shotgun (WGS) entry which is preliminary data.</text>
</comment>
<keyword evidence="5 8" id="KW-0812">Transmembrane</keyword>
<reference evidence="9" key="1">
    <citation type="submission" date="2020-05" db="EMBL/GenBank/DDBJ databases">
        <title>Mycena genomes resolve the evolution of fungal bioluminescence.</title>
        <authorList>
            <person name="Tsai I.J."/>
        </authorList>
    </citation>
    <scope>NUCLEOTIDE SEQUENCE</scope>
    <source>
        <strain evidence="9">171206Taipei</strain>
    </source>
</reference>
<evidence type="ECO:0000256" key="8">
    <source>
        <dbReference type="RuleBase" id="RU362101"/>
    </source>
</evidence>
<dbReference type="PANTHER" id="PTHR31611:SF0">
    <property type="entry name" value="HIGH-AFFINITY NICKEL TRANSPORT PROTEIN NIC1"/>
    <property type="match status" value="1"/>
</dbReference>
<evidence type="ECO:0000256" key="7">
    <source>
        <dbReference type="ARBA" id="ARBA00023136"/>
    </source>
</evidence>
<keyword evidence="4" id="KW-0533">Nickel</keyword>
<dbReference type="InterPro" id="IPR004688">
    <property type="entry name" value="Ni/Co_transpt"/>
</dbReference>
<keyword evidence="10" id="KW-1185">Reference proteome</keyword>
<sequence length="228" mass="24279">MYPVGVLFGLGFDTASSIALLSVSALAHRQTDGSSIPSSQILVLPVLFTAGMSLIDSTDSVIMLYSYTDFAERRWTVFERSAQQPPAEKPPTAQGIAAETQLKTLDQDTSPPYGASPGGTSGLLKFNVMSNLSIILTLISILVALSISLITIMGLIGEQCKRCQEAANDPNGGGLAGSWWRGWAQANEQSGWIGIAIVGSFVLVVAGWYGFRRFGKRTVQAQHPSPNA</sequence>
<dbReference type="GO" id="GO:0012505">
    <property type="term" value="C:endomembrane system"/>
    <property type="evidence" value="ECO:0007669"/>
    <property type="project" value="UniProtKB-SubCell"/>
</dbReference>
<evidence type="ECO:0000256" key="1">
    <source>
        <dbReference type="ARBA" id="ARBA00004127"/>
    </source>
</evidence>
<organism evidence="9 10">
    <name type="scientific">Mycena indigotica</name>
    <dbReference type="NCBI Taxonomy" id="2126181"/>
    <lineage>
        <taxon>Eukaryota</taxon>
        <taxon>Fungi</taxon>
        <taxon>Dikarya</taxon>
        <taxon>Basidiomycota</taxon>
        <taxon>Agaricomycotina</taxon>
        <taxon>Agaricomycetes</taxon>
        <taxon>Agaricomycetidae</taxon>
        <taxon>Agaricales</taxon>
        <taxon>Marasmiineae</taxon>
        <taxon>Mycenaceae</taxon>
        <taxon>Mycena</taxon>
    </lineage>
</organism>